<dbReference type="PANTHER" id="PTHR22426:SF2">
    <property type="entry name" value="ARGININE_SERINE-RICH COILED-COIL PROTEIN 2"/>
    <property type="match status" value="1"/>
</dbReference>
<protein>
    <recommendedName>
        <fullName evidence="4">Arginine/serine-rich coiled-coil protein 2</fullName>
    </recommendedName>
</protein>
<comment type="caution">
    <text evidence="2">The sequence shown here is derived from an EMBL/GenBank/DDBJ whole genome shotgun (WGS) entry which is preliminary data.</text>
</comment>
<proteinExistence type="predicted"/>
<evidence type="ECO:0000313" key="2">
    <source>
        <dbReference type="EMBL" id="KAJ1687843.1"/>
    </source>
</evidence>
<gene>
    <name evidence="2" type="ORF">LUZ63_019233</name>
</gene>
<reference evidence="2" key="1">
    <citation type="journal article" date="2022" name="Cell">
        <title>Repeat-based holocentromeres influence genome architecture and karyotype evolution.</title>
        <authorList>
            <person name="Hofstatter P.G."/>
            <person name="Thangavel G."/>
            <person name="Lux T."/>
            <person name="Neumann P."/>
            <person name="Vondrak T."/>
            <person name="Novak P."/>
            <person name="Zhang M."/>
            <person name="Costa L."/>
            <person name="Castellani M."/>
            <person name="Scott A."/>
            <person name="Toegelov H."/>
            <person name="Fuchs J."/>
            <person name="Mata-Sucre Y."/>
            <person name="Dias Y."/>
            <person name="Vanzela A.L.L."/>
            <person name="Huettel B."/>
            <person name="Almeida C.C.S."/>
            <person name="Simkova H."/>
            <person name="Souza G."/>
            <person name="Pedrosa-Harand A."/>
            <person name="Macas J."/>
            <person name="Mayer K.F.X."/>
            <person name="Houben A."/>
            <person name="Marques A."/>
        </authorList>
    </citation>
    <scope>NUCLEOTIDE SEQUENCE</scope>
    <source>
        <strain evidence="2">RhyBre1mFocal</strain>
    </source>
</reference>
<evidence type="ECO:0000313" key="3">
    <source>
        <dbReference type="Proteomes" id="UP001151287"/>
    </source>
</evidence>
<organism evidence="2 3">
    <name type="scientific">Rhynchospora breviuscula</name>
    <dbReference type="NCBI Taxonomy" id="2022672"/>
    <lineage>
        <taxon>Eukaryota</taxon>
        <taxon>Viridiplantae</taxon>
        <taxon>Streptophyta</taxon>
        <taxon>Embryophyta</taxon>
        <taxon>Tracheophyta</taxon>
        <taxon>Spermatophyta</taxon>
        <taxon>Magnoliopsida</taxon>
        <taxon>Liliopsida</taxon>
        <taxon>Poales</taxon>
        <taxon>Cyperaceae</taxon>
        <taxon>Cyperoideae</taxon>
        <taxon>Rhynchosporeae</taxon>
        <taxon>Rhynchospora</taxon>
    </lineage>
</organism>
<name>A0A9Q0C5W0_9POAL</name>
<evidence type="ECO:0008006" key="4">
    <source>
        <dbReference type="Google" id="ProtNLM"/>
    </source>
</evidence>
<feature type="compositionally biased region" description="Basic and acidic residues" evidence="1">
    <location>
        <begin position="13"/>
        <end position="23"/>
    </location>
</feature>
<feature type="compositionally biased region" description="Basic and acidic residues" evidence="1">
    <location>
        <begin position="119"/>
        <end position="208"/>
    </location>
</feature>
<dbReference type="Proteomes" id="UP001151287">
    <property type="component" value="Unassembled WGS sequence"/>
</dbReference>
<accession>A0A9Q0C5W0</accession>
<evidence type="ECO:0000256" key="1">
    <source>
        <dbReference type="SAM" id="MobiDB-lite"/>
    </source>
</evidence>
<feature type="compositionally biased region" description="Basic and acidic residues" evidence="1">
    <location>
        <begin position="223"/>
        <end position="261"/>
    </location>
</feature>
<feature type="compositionally biased region" description="Basic and acidic residues" evidence="1">
    <location>
        <begin position="45"/>
        <end position="112"/>
    </location>
</feature>
<dbReference type="EMBL" id="JAMQYH010000005">
    <property type="protein sequence ID" value="KAJ1687843.1"/>
    <property type="molecule type" value="Genomic_DNA"/>
</dbReference>
<dbReference type="AlphaFoldDB" id="A0A9Q0C5W0"/>
<keyword evidence="3" id="KW-1185">Reference proteome</keyword>
<dbReference type="OrthoDB" id="691218at2759"/>
<sequence length="524" mass="60219">MDSPRSDGSPGKVEMEPSFRKLSGDAANRTYRRPTHVSQSDSSSSDEKNEHERSHDAISRKDNAKAVSNDHVRKDEEREVDRRRSYNRTDRGQDRYSDRYSYRESRRHEDKDHRKRDVRHYDESGRDYARSSRSERSDNSYHKDRNKDREKEHERYSSRRKDVDSGRDHYYRERDNKEYYDDKRGPRRSPERFDKNEKVKEKNRHRETDEGEIEGGERRKHYQRENETRKRSEPASSFGREEKQRETKFSKPAETNVEEKSSSSSKQLTEASKDRVDPALPSSLVGSENGVATDLNAAKAAAMKAAEFVNKNIGGGGGGGGVGVGGPLTTEQKKKLLWGNKKNESAGTETVKKWDNLFTDRERQEKFNKLMNLRMPWYIWPDVGCEGTCGSRKQFRGKGRKSPRKEQRGVGYGLGEAIHCRPPPQRWQNCWSGSVECFFMNLSKTCLVSCFMCCTLVGYSLLVGSNYLLLNILDSSSICIMNFLLDWVQITGWASLVVVPIKTLSVNINGNGFIAKLDTQKSEV</sequence>
<feature type="region of interest" description="Disordered" evidence="1">
    <location>
        <begin position="1"/>
        <end position="288"/>
    </location>
</feature>
<dbReference type="PANTHER" id="PTHR22426">
    <property type="entry name" value="ARGININE_SERINE-RICH COILED-COIL PROTEIN 2"/>
    <property type="match status" value="1"/>
</dbReference>